<organism evidence="1 2">
    <name type="scientific">Periweissella fabalis</name>
    <dbReference type="NCBI Taxonomy" id="1070421"/>
    <lineage>
        <taxon>Bacteria</taxon>
        <taxon>Bacillati</taxon>
        <taxon>Bacillota</taxon>
        <taxon>Bacilli</taxon>
        <taxon>Lactobacillales</taxon>
        <taxon>Lactobacillaceae</taxon>
        <taxon>Periweissella</taxon>
    </lineage>
</organism>
<dbReference type="Proteomes" id="UP000549765">
    <property type="component" value="Unassembled WGS sequence"/>
</dbReference>
<sequence>MDREIKVSARRQQLVKQAKEIYQRHLGKTTAADFFYLQGLAANAEQKHQVPHFHMRKLYDASHLVVDFDTQFVTSLIPNNLSGSLMTAHVLVLNLNMGAGRSEIECCDINKRCQHKYSPTATQYTKLNDHKAYSLSQTIFHEAFRNNHKMRHTLLKIMDSAYSVKKARKLYQIICADLQIIYTNKLNLKSADNDYSKLRKSLKKYDLKSSPKHVQTLSNFYRQAVLPLLQLKFPFELKLSFAPISIASEPYYVPIDRQLGDAKTFQLDPSQYNWNNHAGKDKHGNVIEGDDAWTNYVFSNQTLRFQPGQVSLLEKLQIKHVSEIMLLQQYPYASSSFNRTHNDNVFKPWQVFVQELLIAIDAYNQACPDDQIQIIRNRKGTDYLALNALTHTSIWVRKVAKTGLNGRLIAQNFAKYHAN</sequence>
<comment type="caution">
    <text evidence="1">The sequence shown here is derived from an EMBL/GenBank/DDBJ whole genome shotgun (WGS) entry which is preliminary data.</text>
</comment>
<protein>
    <submittedName>
        <fullName evidence="1">Uncharacterized protein</fullName>
    </submittedName>
</protein>
<proteinExistence type="predicted"/>
<name>A0A7X6N3X8_9LACO</name>
<evidence type="ECO:0000313" key="2">
    <source>
        <dbReference type="Proteomes" id="UP000549765"/>
    </source>
</evidence>
<evidence type="ECO:0000313" key="1">
    <source>
        <dbReference type="EMBL" id="NKZ23425.1"/>
    </source>
</evidence>
<accession>A0A7X6N3X8</accession>
<keyword evidence="2" id="KW-1185">Reference proteome</keyword>
<gene>
    <name evidence="1" type="ORF">HF964_01195</name>
</gene>
<dbReference type="EMBL" id="JAAXPN010000001">
    <property type="protein sequence ID" value="NKZ23425.1"/>
    <property type="molecule type" value="Genomic_DNA"/>
</dbReference>
<reference evidence="1 2" key="1">
    <citation type="submission" date="2020-04" db="EMBL/GenBank/DDBJ databases">
        <title>MicrobeNet Type strains.</title>
        <authorList>
            <person name="Nicholson A.C."/>
        </authorList>
    </citation>
    <scope>NUCLEOTIDE SEQUENCE [LARGE SCALE GENOMIC DNA]</scope>
    <source>
        <strain evidence="1 2">CCUG 61472</strain>
    </source>
</reference>
<dbReference type="AlphaFoldDB" id="A0A7X6N3X8"/>
<dbReference type="RefSeq" id="WP_168721221.1">
    <property type="nucleotide sequence ID" value="NZ_JAAXPN010000001.1"/>
</dbReference>